<accession>A0A9X1AC47</accession>
<reference evidence="1" key="2">
    <citation type="submission" date="2021-03" db="EMBL/GenBank/DDBJ databases">
        <authorList>
            <person name="Artuso I."/>
            <person name="Turrini P."/>
            <person name="Pirolo M."/>
            <person name="Lugli G.A."/>
            <person name="Ventura M."/>
            <person name="Visca P."/>
        </authorList>
    </citation>
    <scope>NUCLEOTIDE SEQUENCE</scope>
    <source>
        <strain evidence="1">LMG 26462</strain>
    </source>
</reference>
<gene>
    <name evidence="1" type="ORF">J1C56_16075</name>
</gene>
<evidence type="ECO:0008006" key="3">
    <source>
        <dbReference type="Google" id="ProtNLM"/>
    </source>
</evidence>
<dbReference type="NCBIfam" id="NF040700">
    <property type="entry name" value="VPA1262_N_dom"/>
    <property type="match status" value="1"/>
</dbReference>
<keyword evidence="2" id="KW-1185">Reference proteome</keyword>
<evidence type="ECO:0000313" key="2">
    <source>
        <dbReference type="Proteomes" id="UP001138921"/>
    </source>
</evidence>
<comment type="caution">
    <text evidence="1">The sequence shown here is derived from an EMBL/GenBank/DDBJ whole genome shotgun (WGS) entry which is preliminary data.</text>
</comment>
<organism evidence="1 2">
    <name type="scientific">Aminobacter anthyllidis</name>
    <dbReference type="NCBI Taxonomy" id="1035067"/>
    <lineage>
        <taxon>Bacteria</taxon>
        <taxon>Pseudomonadati</taxon>
        <taxon>Pseudomonadota</taxon>
        <taxon>Alphaproteobacteria</taxon>
        <taxon>Hyphomicrobiales</taxon>
        <taxon>Phyllobacteriaceae</taxon>
        <taxon>Aminobacter</taxon>
    </lineage>
</organism>
<evidence type="ECO:0000313" key="1">
    <source>
        <dbReference type="EMBL" id="MBT1157115.1"/>
    </source>
</evidence>
<dbReference type="RefSeq" id="WP_214391057.1">
    <property type="nucleotide sequence ID" value="NZ_JAFLWW010000004.1"/>
</dbReference>
<dbReference type="Proteomes" id="UP001138921">
    <property type="component" value="Unassembled WGS sequence"/>
</dbReference>
<protein>
    <recommendedName>
        <fullName evidence="3">Phospholipase D-like domain-containing protein</fullName>
    </recommendedName>
</protein>
<sequence length="539" mass="59657">MVRLVTLARDRQSHLLFASVELLPTEMRVPPDPPGGGWWDNFGDNRLCVSRTALSLADALNWYETLKQGQATVPGKAFAISASALGSEPDYDGFTVLAEPPPFSPSWHGRPRLHRLVPMAELAEPVQALRDGVVDVDAQARARQWIRSHVHFDLLAYDDWLGGGVLIAPNPLLRGFGARIVNRSVTPETLELGGTPRRGANVTSLRMVVEEVRAGAPAWRAEGSPNALGRFRAPARSQVAMVREELFCPVRGVLGREPPALFFRSVSVSSSVVAEAKARHVDPPARAPDAGARTVYVQPAPARRSEPPMTPLRALEHLQHARAERQGALRPAEAPQVPPGVRLFEHNREETVDWICGLIARARFHVLFVDPYLDADDLQQFATATQYQGVAIRGLINPRSRRHKRIDPNGDSFGDLMLGKIAAFRDPAQELGEIDIRVSRGRRLHDRFLQIDEAIWHAGHSFNKVGGGEISLMTLVARPTELAQALAETFAEAEPFDSWWENRPPATWSLRQEAGHQLRRLAKWIERSRPGKPEAGADD</sequence>
<name>A0A9X1AC47_9HYPH</name>
<proteinExistence type="predicted"/>
<dbReference type="EMBL" id="JAFLWW010000004">
    <property type="protein sequence ID" value="MBT1157115.1"/>
    <property type="molecule type" value="Genomic_DNA"/>
</dbReference>
<dbReference type="AlphaFoldDB" id="A0A9X1AC47"/>
<reference evidence="1" key="1">
    <citation type="journal article" date="2021" name="Microorganisms">
        <title>Phylogenomic Reconstruction and Metabolic Potential of the Genus Aminobacter.</title>
        <authorList>
            <person name="Artuso I."/>
            <person name="Turrini P."/>
            <person name="Pirolo M."/>
            <person name="Lugli G.A."/>
            <person name="Ventura M."/>
            <person name="Visca P."/>
        </authorList>
    </citation>
    <scope>NUCLEOTIDE SEQUENCE</scope>
    <source>
        <strain evidence="1">LMG 26462</strain>
    </source>
</reference>